<sequence>MRLGFSIFLVLLVCVAGVVRAQGVPAGFTPIFNGKNLKGWHMSRTTHQGTTGNFYVKDGVITLKQHPYGQGGVLLTDKKYKNFELYLEAKVDSFCNGGIFLRSTESGQAYQVELMLPGGLGNLLGEMLPISQGAQATNIARVWKAGDWNAFRIRMEGEIPHLTLWVNGEQMWEATQPKNDFTAGATEGMIGLQLHWSAVYSPAAQAFSMAGSWKPGGAHRFRNIAIKELK</sequence>
<accession>A0ABP8KB31</accession>
<dbReference type="Gene3D" id="2.60.120.560">
    <property type="entry name" value="Exo-inulinase, domain 1"/>
    <property type="match status" value="1"/>
</dbReference>
<feature type="chain" id="PRO_5046571170" description="3-keto-alpha-glucoside-1,2-lyase/3-keto-2-hydroxy-glucal hydratase domain-containing protein" evidence="1">
    <location>
        <begin position="22"/>
        <end position="230"/>
    </location>
</feature>
<keyword evidence="1" id="KW-0732">Signal</keyword>
<evidence type="ECO:0000313" key="3">
    <source>
        <dbReference type="EMBL" id="GAA4403023.1"/>
    </source>
</evidence>
<comment type="caution">
    <text evidence="3">The sequence shown here is derived from an EMBL/GenBank/DDBJ whole genome shotgun (WGS) entry which is preliminary data.</text>
</comment>
<feature type="signal peptide" evidence="1">
    <location>
        <begin position="1"/>
        <end position="21"/>
    </location>
</feature>
<feature type="domain" description="3-keto-alpha-glucoside-1,2-lyase/3-keto-2-hydroxy-glucal hydratase" evidence="2">
    <location>
        <begin position="27"/>
        <end position="226"/>
    </location>
</feature>
<evidence type="ECO:0000256" key="1">
    <source>
        <dbReference type="SAM" id="SignalP"/>
    </source>
</evidence>
<organism evidence="3 4">
    <name type="scientific">Nibrella viscosa</name>
    <dbReference type="NCBI Taxonomy" id="1084524"/>
    <lineage>
        <taxon>Bacteria</taxon>
        <taxon>Pseudomonadati</taxon>
        <taxon>Bacteroidota</taxon>
        <taxon>Cytophagia</taxon>
        <taxon>Cytophagales</taxon>
        <taxon>Spirosomataceae</taxon>
        <taxon>Nibrella</taxon>
    </lineage>
</organism>
<dbReference type="InterPro" id="IPR010496">
    <property type="entry name" value="AL/BT2_dom"/>
</dbReference>
<dbReference type="Pfam" id="PF06439">
    <property type="entry name" value="3keto-disac_hyd"/>
    <property type="match status" value="1"/>
</dbReference>
<dbReference type="RefSeq" id="WP_345266302.1">
    <property type="nucleotide sequence ID" value="NZ_BAABHB010000003.1"/>
</dbReference>
<dbReference type="Proteomes" id="UP001500936">
    <property type="component" value="Unassembled WGS sequence"/>
</dbReference>
<evidence type="ECO:0000259" key="2">
    <source>
        <dbReference type="Pfam" id="PF06439"/>
    </source>
</evidence>
<gene>
    <name evidence="3" type="ORF">GCM10023187_18700</name>
</gene>
<proteinExistence type="predicted"/>
<reference evidence="4" key="1">
    <citation type="journal article" date="2019" name="Int. J. Syst. Evol. Microbiol.">
        <title>The Global Catalogue of Microorganisms (GCM) 10K type strain sequencing project: providing services to taxonomists for standard genome sequencing and annotation.</title>
        <authorList>
            <consortium name="The Broad Institute Genomics Platform"/>
            <consortium name="The Broad Institute Genome Sequencing Center for Infectious Disease"/>
            <person name="Wu L."/>
            <person name="Ma J."/>
        </authorList>
    </citation>
    <scope>NUCLEOTIDE SEQUENCE [LARGE SCALE GENOMIC DNA]</scope>
    <source>
        <strain evidence="4">JCM 17925</strain>
    </source>
</reference>
<keyword evidence="4" id="KW-1185">Reference proteome</keyword>
<evidence type="ECO:0000313" key="4">
    <source>
        <dbReference type="Proteomes" id="UP001500936"/>
    </source>
</evidence>
<dbReference type="EMBL" id="BAABHB010000003">
    <property type="protein sequence ID" value="GAA4403023.1"/>
    <property type="molecule type" value="Genomic_DNA"/>
</dbReference>
<name>A0ABP8KB31_9BACT</name>
<protein>
    <recommendedName>
        <fullName evidence="2">3-keto-alpha-glucoside-1,2-lyase/3-keto-2-hydroxy-glucal hydratase domain-containing protein</fullName>
    </recommendedName>
</protein>